<dbReference type="AlphaFoldDB" id="A0A5B6V0A9"/>
<dbReference type="OrthoDB" id="29853at2759"/>
<dbReference type="Pfam" id="PF03398">
    <property type="entry name" value="Ist1"/>
    <property type="match status" value="1"/>
</dbReference>
<sequence>MFDIFFGWRKASKCKKLIKRVQCRLKLLKNKRFTIVKQLREDLAQLIKLGYQQTAFNRVGTMINIFSLKL</sequence>
<evidence type="ECO:0000313" key="2">
    <source>
        <dbReference type="EMBL" id="KAA3462558.1"/>
    </source>
</evidence>
<proteinExistence type="inferred from homology"/>
<dbReference type="GO" id="GO:0015031">
    <property type="term" value="P:protein transport"/>
    <property type="evidence" value="ECO:0007669"/>
    <property type="project" value="InterPro"/>
</dbReference>
<dbReference type="EMBL" id="SMMG02000009">
    <property type="protein sequence ID" value="KAA3462558.1"/>
    <property type="molecule type" value="Genomic_DNA"/>
</dbReference>
<dbReference type="InterPro" id="IPR042277">
    <property type="entry name" value="IST1-like"/>
</dbReference>
<comment type="similarity">
    <text evidence="1">Belongs to the IST1 family.</text>
</comment>
<name>A0A5B6V0A9_9ROSI</name>
<reference evidence="3" key="1">
    <citation type="journal article" date="2019" name="Plant Biotechnol. J.">
        <title>Genome sequencing of the Australian wild diploid species Gossypium australe highlights disease resistance and delayed gland morphogenesis.</title>
        <authorList>
            <person name="Cai Y."/>
            <person name="Cai X."/>
            <person name="Wang Q."/>
            <person name="Wang P."/>
            <person name="Zhang Y."/>
            <person name="Cai C."/>
            <person name="Xu Y."/>
            <person name="Wang K."/>
            <person name="Zhou Z."/>
            <person name="Wang C."/>
            <person name="Geng S."/>
            <person name="Li B."/>
            <person name="Dong Q."/>
            <person name="Hou Y."/>
            <person name="Wang H."/>
            <person name="Ai P."/>
            <person name="Liu Z."/>
            <person name="Yi F."/>
            <person name="Sun M."/>
            <person name="An G."/>
            <person name="Cheng J."/>
            <person name="Zhang Y."/>
            <person name="Shi Q."/>
            <person name="Xie Y."/>
            <person name="Shi X."/>
            <person name="Chang Y."/>
            <person name="Huang F."/>
            <person name="Chen Y."/>
            <person name="Hong S."/>
            <person name="Mi L."/>
            <person name="Sun Q."/>
            <person name="Zhang L."/>
            <person name="Zhou B."/>
            <person name="Peng R."/>
            <person name="Zhang X."/>
            <person name="Liu F."/>
        </authorList>
    </citation>
    <scope>NUCLEOTIDE SEQUENCE [LARGE SCALE GENOMIC DNA]</scope>
    <source>
        <strain evidence="3">cv. PA1801</strain>
    </source>
</reference>
<gene>
    <name evidence="2" type="ORF">EPI10_029036</name>
</gene>
<evidence type="ECO:0000256" key="1">
    <source>
        <dbReference type="ARBA" id="ARBA00005536"/>
    </source>
</evidence>
<organism evidence="2 3">
    <name type="scientific">Gossypium australe</name>
    <dbReference type="NCBI Taxonomy" id="47621"/>
    <lineage>
        <taxon>Eukaryota</taxon>
        <taxon>Viridiplantae</taxon>
        <taxon>Streptophyta</taxon>
        <taxon>Embryophyta</taxon>
        <taxon>Tracheophyta</taxon>
        <taxon>Spermatophyta</taxon>
        <taxon>Magnoliopsida</taxon>
        <taxon>eudicotyledons</taxon>
        <taxon>Gunneridae</taxon>
        <taxon>Pentapetalae</taxon>
        <taxon>rosids</taxon>
        <taxon>malvids</taxon>
        <taxon>Malvales</taxon>
        <taxon>Malvaceae</taxon>
        <taxon>Malvoideae</taxon>
        <taxon>Gossypium</taxon>
    </lineage>
</organism>
<dbReference type="PANTHER" id="PTHR12161:SF44">
    <property type="entry name" value="REGULATOR OF VPS4 ACTIVITY IN THE MVB PATHWAY PROTEIN"/>
    <property type="match status" value="1"/>
</dbReference>
<dbReference type="PANTHER" id="PTHR12161">
    <property type="entry name" value="IST1 FAMILY MEMBER"/>
    <property type="match status" value="1"/>
</dbReference>
<dbReference type="Proteomes" id="UP000325315">
    <property type="component" value="Unassembled WGS sequence"/>
</dbReference>
<dbReference type="Gene3D" id="1.20.1260.60">
    <property type="entry name" value="Vacuolar protein sorting-associated protein Ist1"/>
    <property type="match status" value="1"/>
</dbReference>
<accession>A0A5B6V0A9</accession>
<keyword evidence="3" id="KW-1185">Reference proteome</keyword>
<protein>
    <submittedName>
        <fullName evidence="2">Late embryogenesis abundant protein, LEA-14</fullName>
    </submittedName>
</protein>
<dbReference type="InterPro" id="IPR005061">
    <property type="entry name" value="Ist1"/>
</dbReference>
<comment type="caution">
    <text evidence="2">The sequence shown here is derived from an EMBL/GenBank/DDBJ whole genome shotgun (WGS) entry which is preliminary data.</text>
</comment>
<evidence type="ECO:0000313" key="3">
    <source>
        <dbReference type="Proteomes" id="UP000325315"/>
    </source>
</evidence>